<keyword evidence="5 6" id="KW-0472">Membrane</keyword>
<feature type="transmembrane region" description="Helical" evidence="6">
    <location>
        <begin position="95"/>
        <end position="120"/>
    </location>
</feature>
<organism evidence="8 9">
    <name type="scientific">Roseibium hamelinense</name>
    <dbReference type="NCBI Taxonomy" id="150831"/>
    <lineage>
        <taxon>Bacteria</taxon>
        <taxon>Pseudomonadati</taxon>
        <taxon>Pseudomonadota</taxon>
        <taxon>Alphaproteobacteria</taxon>
        <taxon>Hyphomicrobiales</taxon>
        <taxon>Stappiaceae</taxon>
        <taxon>Roseibium</taxon>
    </lineage>
</organism>
<comment type="subcellular location">
    <subcellularLocation>
        <location evidence="1">Cell membrane</location>
        <topology evidence="1">Multi-pass membrane protein</topology>
    </subcellularLocation>
</comment>
<dbReference type="InterPro" id="IPR052218">
    <property type="entry name" value="Preflagellin_Peptidase"/>
</dbReference>
<protein>
    <submittedName>
        <fullName evidence="8">Prepilin peptidase CpaA</fullName>
    </submittedName>
</protein>
<evidence type="ECO:0000259" key="7">
    <source>
        <dbReference type="Pfam" id="PF01478"/>
    </source>
</evidence>
<evidence type="ECO:0000313" key="8">
    <source>
        <dbReference type="EMBL" id="TWI80786.1"/>
    </source>
</evidence>
<dbReference type="OrthoDB" id="5329005at2"/>
<dbReference type="InterPro" id="IPR000045">
    <property type="entry name" value="Prepilin_IV_endopep_pep"/>
</dbReference>
<keyword evidence="2" id="KW-1003">Cell membrane</keyword>
<dbReference type="Gene3D" id="1.20.120.1220">
    <property type="match status" value="1"/>
</dbReference>
<keyword evidence="3 6" id="KW-0812">Transmembrane</keyword>
<keyword evidence="4 6" id="KW-1133">Transmembrane helix</keyword>
<reference evidence="8 9" key="1">
    <citation type="submission" date="2019-07" db="EMBL/GenBank/DDBJ databases">
        <title>Genomic Encyclopedia of Archaeal and Bacterial Type Strains, Phase II (KMG-II): from individual species to whole genera.</title>
        <authorList>
            <person name="Goeker M."/>
        </authorList>
    </citation>
    <scope>NUCLEOTIDE SEQUENCE [LARGE SCALE GENOMIC DNA]</scope>
    <source>
        <strain evidence="8 9">ATCC BAA-252</strain>
    </source>
</reference>
<dbReference type="PANTHER" id="PTHR36506">
    <property type="entry name" value="PREFLAGELLIN PEPTIDASE"/>
    <property type="match status" value="1"/>
</dbReference>
<dbReference type="Proteomes" id="UP000320593">
    <property type="component" value="Unassembled WGS sequence"/>
</dbReference>
<name>A0A562SJ04_9HYPH</name>
<gene>
    <name evidence="8" type="ORF">JM93_04000</name>
</gene>
<feature type="transmembrane region" description="Helical" evidence="6">
    <location>
        <begin position="29"/>
        <end position="49"/>
    </location>
</feature>
<keyword evidence="9" id="KW-1185">Reference proteome</keyword>
<dbReference type="AlphaFoldDB" id="A0A562SJ04"/>
<feature type="domain" description="Prepilin type IV endopeptidase peptidase" evidence="7">
    <location>
        <begin position="8"/>
        <end position="111"/>
    </location>
</feature>
<dbReference type="PANTHER" id="PTHR36506:SF1">
    <property type="entry name" value="PREFLAGELLIN PEPTIDASE"/>
    <property type="match status" value="1"/>
</dbReference>
<dbReference type="GO" id="GO:0004190">
    <property type="term" value="F:aspartic-type endopeptidase activity"/>
    <property type="evidence" value="ECO:0007669"/>
    <property type="project" value="InterPro"/>
</dbReference>
<dbReference type="Pfam" id="PF01478">
    <property type="entry name" value="Peptidase_A24"/>
    <property type="match status" value="1"/>
</dbReference>
<dbReference type="GO" id="GO:0005886">
    <property type="term" value="C:plasma membrane"/>
    <property type="evidence" value="ECO:0007669"/>
    <property type="project" value="UniProtKB-SubCell"/>
</dbReference>
<evidence type="ECO:0000256" key="1">
    <source>
        <dbReference type="ARBA" id="ARBA00004651"/>
    </source>
</evidence>
<comment type="caution">
    <text evidence="8">The sequence shown here is derived from an EMBL/GenBank/DDBJ whole genome shotgun (WGS) entry which is preliminary data.</text>
</comment>
<evidence type="ECO:0000256" key="3">
    <source>
        <dbReference type="ARBA" id="ARBA00022692"/>
    </source>
</evidence>
<evidence type="ECO:0000256" key="5">
    <source>
        <dbReference type="ARBA" id="ARBA00023136"/>
    </source>
</evidence>
<sequence length="167" mass="17839">MQTLVWYILPVLLIAAGVSDILTMKIPNAIPGAFVLLFVGVGLYCSVGLDMWASHTATGIGILAVGFAFFSFGWMGGGDAKLFAAIGLWFGFSEALMNALLATTLIGAGLTIALIGFRLLPVLPKFCQELPWLLRLHDKKSGIPYGVAISAGALMYYPVAEWSLLLE</sequence>
<proteinExistence type="predicted"/>
<dbReference type="EMBL" id="VLLF01000011">
    <property type="protein sequence ID" value="TWI80786.1"/>
    <property type="molecule type" value="Genomic_DNA"/>
</dbReference>
<evidence type="ECO:0000256" key="2">
    <source>
        <dbReference type="ARBA" id="ARBA00022475"/>
    </source>
</evidence>
<accession>A0A562SJ04</accession>
<dbReference type="RefSeq" id="WP_145346958.1">
    <property type="nucleotide sequence ID" value="NZ_SMLY01000077.1"/>
</dbReference>
<evidence type="ECO:0000313" key="9">
    <source>
        <dbReference type="Proteomes" id="UP000320593"/>
    </source>
</evidence>
<evidence type="ECO:0000256" key="4">
    <source>
        <dbReference type="ARBA" id="ARBA00022989"/>
    </source>
</evidence>
<evidence type="ECO:0000256" key="6">
    <source>
        <dbReference type="SAM" id="Phobius"/>
    </source>
</evidence>
<feature type="transmembrane region" description="Helical" evidence="6">
    <location>
        <begin position="56"/>
        <end position="75"/>
    </location>
</feature>
<feature type="transmembrane region" description="Helical" evidence="6">
    <location>
        <begin position="141"/>
        <end position="159"/>
    </location>
</feature>